<sequence>MKHFASITFFSTLVAYVSCRAVDVSARAAAGTYPANFKPNFKNDYSVTINKPMSVVFPVLGTKQGLKETVLLSNIASKFAAGKLDTVAVSGPLEKAFVRTLPSGPAGKGFERQAFSYTETIKIIPGLDFTNIVVNLAGTFTSDPARNVSLYETTSDSNVTVRKTRIFTESNGKTTVTEHIDGQCAPIQQPIVQLTAASAHKQQMDLTGVFPRPSLHSIVISHDSKHIALVAYIPRGWCILDSLQLREVDFQSTMPWNPSRSLHTANTTTSRSPRSTSSKSRLGFDHVRKISPGLADYRKSPVKPKYCFGWLMSDGELRAMTPESLHWQEAPTRSFVFCAVKECCAQHGGSFEVSVHTLGNFGTDLMGRSLVSFTFVQFANNMSSEGLASAEDKVIIDSLTTLLKAEDNYPVWLLDDYRV</sequence>
<evidence type="ECO:0000256" key="2">
    <source>
        <dbReference type="SAM" id="SignalP"/>
    </source>
</evidence>
<dbReference type="OrthoDB" id="619536at2759"/>
<dbReference type="RefSeq" id="XP_037222356.1">
    <property type="nucleotide sequence ID" value="XM_037362064.1"/>
</dbReference>
<feature type="signal peptide" evidence="2">
    <location>
        <begin position="1"/>
        <end position="19"/>
    </location>
</feature>
<feature type="compositionally biased region" description="Polar residues" evidence="1">
    <location>
        <begin position="256"/>
        <end position="266"/>
    </location>
</feature>
<organism evidence="3 4">
    <name type="scientific">Mycena indigotica</name>
    <dbReference type="NCBI Taxonomy" id="2126181"/>
    <lineage>
        <taxon>Eukaryota</taxon>
        <taxon>Fungi</taxon>
        <taxon>Dikarya</taxon>
        <taxon>Basidiomycota</taxon>
        <taxon>Agaricomycotina</taxon>
        <taxon>Agaricomycetes</taxon>
        <taxon>Agaricomycetidae</taxon>
        <taxon>Agaricales</taxon>
        <taxon>Marasmiineae</taxon>
        <taxon>Mycenaceae</taxon>
        <taxon>Mycena</taxon>
    </lineage>
</organism>
<evidence type="ECO:0000313" key="4">
    <source>
        <dbReference type="Proteomes" id="UP000636479"/>
    </source>
</evidence>
<evidence type="ECO:0000256" key="1">
    <source>
        <dbReference type="SAM" id="MobiDB-lite"/>
    </source>
</evidence>
<keyword evidence="4" id="KW-1185">Reference proteome</keyword>
<accession>A0A8H6W756</accession>
<feature type="region of interest" description="Disordered" evidence="1">
    <location>
        <begin position="256"/>
        <end position="282"/>
    </location>
</feature>
<proteinExistence type="predicted"/>
<dbReference type="GeneID" id="59344580"/>
<feature type="compositionally biased region" description="Low complexity" evidence="1">
    <location>
        <begin position="267"/>
        <end position="281"/>
    </location>
</feature>
<name>A0A8H6W756_9AGAR</name>
<feature type="chain" id="PRO_5034721832" evidence="2">
    <location>
        <begin position="20"/>
        <end position="419"/>
    </location>
</feature>
<comment type="caution">
    <text evidence="3">The sequence shown here is derived from an EMBL/GenBank/DDBJ whole genome shotgun (WGS) entry which is preliminary data.</text>
</comment>
<gene>
    <name evidence="3" type="ORF">MIND_00527700</name>
</gene>
<reference evidence="3" key="1">
    <citation type="submission" date="2020-05" db="EMBL/GenBank/DDBJ databases">
        <title>Mycena genomes resolve the evolution of fungal bioluminescence.</title>
        <authorList>
            <person name="Tsai I.J."/>
        </authorList>
    </citation>
    <scope>NUCLEOTIDE SEQUENCE</scope>
    <source>
        <strain evidence="3">171206Taipei</strain>
    </source>
</reference>
<dbReference type="Proteomes" id="UP000636479">
    <property type="component" value="Unassembled WGS sequence"/>
</dbReference>
<dbReference type="AlphaFoldDB" id="A0A8H6W756"/>
<dbReference type="EMBL" id="JACAZF010000004">
    <property type="protein sequence ID" value="KAF7307337.1"/>
    <property type="molecule type" value="Genomic_DNA"/>
</dbReference>
<keyword evidence="2" id="KW-0732">Signal</keyword>
<protein>
    <submittedName>
        <fullName evidence="3">Uncharacterized protein</fullName>
    </submittedName>
</protein>
<evidence type="ECO:0000313" key="3">
    <source>
        <dbReference type="EMBL" id="KAF7307337.1"/>
    </source>
</evidence>